<accession>A0A8C9QK52</accession>
<keyword evidence="6 15" id="KW-1133">Transmembrane helix</keyword>
<keyword evidence="9 14" id="KW-0675">Receptor</keyword>
<feature type="transmembrane region" description="Helical" evidence="15">
    <location>
        <begin position="252"/>
        <end position="275"/>
    </location>
</feature>
<keyword evidence="4 14" id="KW-0716">Sensory transduction</keyword>
<evidence type="ECO:0000256" key="13">
    <source>
        <dbReference type="RuleBase" id="RU004423"/>
    </source>
</evidence>
<evidence type="ECO:0000313" key="18">
    <source>
        <dbReference type="Proteomes" id="UP000694422"/>
    </source>
</evidence>
<dbReference type="PROSITE" id="PS50262">
    <property type="entry name" value="G_PROTEIN_RECEP_F1_2"/>
    <property type="match status" value="1"/>
</dbReference>
<reference evidence="17" key="2">
    <citation type="submission" date="2025-09" db="UniProtKB">
        <authorList>
            <consortium name="Ensembl"/>
        </authorList>
    </citation>
    <scope>IDENTIFICATION</scope>
</reference>
<feature type="transmembrane region" description="Helical" evidence="15">
    <location>
        <begin position="281"/>
        <end position="303"/>
    </location>
</feature>
<evidence type="ECO:0000256" key="1">
    <source>
        <dbReference type="ARBA" id="ARBA00004141"/>
    </source>
</evidence>
<keyword evidence="8 14" id="KW-0472">Membrane</keyword>
<evidence type="ECO:0000256" key="2">
    <source>
        <dbReference type="ARBA" id="ARBA00007376"/>
    </source>
</evidence>
<protein>
    <recommendedName>
        <fullName evidence="14">Taste receptor type 2</fullName>
    </recommendedName>
</protein>
<dbReference type="AlphaFoldDB" id="A0A8C9QK52"/>
<keyword evidence="11 14" id="KW-0807">Transducer</keyword>
<proteinExistence type="inferred from homology"/>
<feature type="transmembrane region" description="Helical" evidence="15">
    <location>
        <begin position="59"/>
        <end position="80"/>
    </location>
</feature>
<evidence type="ECO:0000256" key="6">
    <source>
        <dbReference type="ARBA" id="ARBA00022989"/>
    </source>
</evidence>
<evidence type="ECO:0000256" key="11">
    <source>
        <dbReference type="ARBA" id="ARBA00023224"/>
    </source>
</evidence>
<feature type="domain" description="G-protein coupled receptors family 1 profile" evidence="16">
    <location>
        <begin position="40"/>
        <end position="304"/>
    </location>
</feature>
<evidence type="ECO:0000256" key="4">
    <source>
        <dbReference type="ARBA" id="ARBA00022606"/>
    </source>
</evidence>
<dbReference type="Proteomes" id="UP000694422">
    <property type="component" value="Unplaced"/>
</dbReference>
<comment type="similarity">
    <text evidence="2 13">Belongs to the G-protein coupled receptor T2R family.</text>
</comment>
<name>A0A8C9QK52_SPEDA</name>
<keyword evidence="5 14" id="KW-0812">Transmembrane</keyword>
<dbReference type="Gene3D" id="1.20.1070.10">
    <property type="entry name" value="Rhodopsin 7-helix transmembrane proteins"/>
    <property type="match status" value="1"/>
</dbReference>
<dbReference type="PANTHER" id="PTHR11394:SF49">
    <property type="entry name" value="TASTE RECEPTOR TYPE 2 MEMBER 3"/>
    <property type="match status" value="1"/>
</dbReference>
<evidence type="ECO:0000256" key="14">
    <source>
        <dbReference type="RuleBase" id="RU004424"/>
    </source>
</evidence>
<feature type="transmembrane region" description="Helical" evidence="15">
    <location>
        <begin position="204"/>
        <end position="224"/>
    </location>
</feature>
<evidence type="ECO:0000256" key="10">
    <source>
        <dbReference type="ARBA" id="ARBA00023180"/>
    </source>
</evidence>
<feature type="transmembrane region" description="Helical" evidence="15">
    <location>
        <begin position="146"/>
        <end position="166"/>
    </location>
</feature>
<keyword evidence="7 14" id="KW-0297">G-protein coupled receptor</keyword>
<evidence type="ECO:0000256" key="9">
    <source>
        <dbReference type="ARBA" id="ARBA00023170"/>
    </source>
</evidence>
<evidence type="ECO:0000313" key="17">
    <source>
        <dbReference type="Ensembl" id="ENSSDAP00000027123.1"/>
    </source>
</evidence>
<dbReference type="FunFam" id="1.20.1070.10:FF:000042">
    <property type="entry name" value="Taste receptor type 2 member 7"/>
    <property type="match status" value="1"/>
</dbReference>
<keyword evidence="18" id="KW-1185">Reference proteome</keyword>
<organism evidence="17 18">
    <name type="scientific">Spermophilus dauricus</name>
    <name type="common">Daurian ground squirrel</name>
    <dbReference type="NCBI Taxonomy" id="99837"/>
    <lineage>
        <taxon>Eukaryota</taxon>
        <taxon>Metazoa</taxon>
        <taxon>Chordata</taxon>
        <taxon>Craniata</taxon>
        <taxon>Vertebrata</taxon>
        <taxon>Euteleostomi</taxon>
        <taxon>Mammalia</taxon>
        <taxon>Eutheria</taxon>
        <taxon>Euarchontoglires</taxon>
        <taxon>Glires</taxon>
        <taxon>Rodentia</taxon>
        <taxon>Sciuromorpha</taxon>
        <taxon>Sciuridae</taxon>
        <taxon>Xerinae</taxon>
        <taxon>Marmotini</taxon>
        <taxon>Spermophilus</taxon>
    </lineage>
</organism>
<dbReference type="Ensembl" id="ENSSDAT00000030995.1">
    <property type="protein sequence ID" value="ENSSDAP00000027123.1"/>
    <property type="gene ID" value="ENSSDAG00000024575.1"/>
</dbReference>
<dbReference type="PANTHER" id="PTHR11394">
    <property type="entry name" value="TASTE RECEPTOR TYPE 2"/>
    <property type="match status" value="1"/>
</dbReference>
<evidence type="ECO:0000256" key="15">
    <source>
        <dbReference type="SAM" id="Phobius"/>
    </source>
</evidence>
<dbReference type="Pfam" id="PF05296">
    <property type="entry name" value="TAS2R"/>
    <property type="match status" value="1"/>
</dbReference>
<comment type="function">
    <text evidence="12">Gustducin-coupled receptor implicated in the perception of bitter compounds in the oral cavity and the gastrointestinal tract. Signals through PLCB2 and the calcium-regulated cation channel TRPM5.</text>
</comment>
<evidence type="ECO:0000256" key="3">
    <source>
        <dbReference type="ARBA" id="ARBA00022480"/>
    </source>
</evidence>
<keyword evidence="10" id="KW-0325">Glycoprotein</keyword>
<dbReference type="CDD" id="cd15020">
    <property type="entry name" value="7tm_TAS2R3"/>
    <property type="match status" value="1"/>
</dbReference>
<feature type="transmembrane region" description="Helical" evidence="15">
    <location>
        <begin position="104"/>
        <end position="126"/>
    </location>
</feature>
<evidence type="ECO:0000256" key="5">
    <source>
        <dbReference type="ARBA" id="ARBA00022692"/>
    </source>
</evidence>
<reference evidence="17" key="1">
    <citation type="submission" date="2025-08" db="UniProtKB">
        <authorList>
            <consortium name="Ensembl"/>
        </authorList>
    </citation>
    <scope>IDENTIFICATION</scope>
</reference>
<dbReference type="InterPro" id="IPR017452">
    <property type="entry name" value="GPCR_Rhodpsn_7TM"/>
</dbReference>
<dbReference type="GO" id="GO:0016020">
    <property type="term" value="C:membrane"/>
    <property type="evidence" value="ECO:0007669"/>
    <property type="project" value="UniProtKB-SubCell"/>
</dbReference>
<keyword evidence="3 14" id="KW-0919">Taste</keyword>
<evidence type="ECO:0000256" key="8">
    <source>
        <dbReference type="ARBA" id="ARBA00023136"/>
    </source>
</evidence>
<dbReference type="SUPFAM" id="SSF81321">
    <property type="entry name" value="Family A G protein-coupled receptor-like"/>
    <property type="match status" value="1"/>
</dbReference>
<evidence type="ECO:0000256" key="12">
    <source>
        <dbReference type="ARBA" id="ARBA00025304"/>
    </source>
</evidence>
<dbReference type="GO" id="GO:0004930">
    <property type="term" value="F:G protein-coupled receptor activity"/>
    <property type="evidence" value="ECO:0007669"/>
    <property type="project" value="UniProtKB-KW"/>
</dbReference>
<comment type="subcellular location">
    <subcellularLocation>
        <location evidence="1 14">Membrane</location>
        <topology evidence="1 14">Multi-pass membrane protein</topology>
    </subcellularLocation>
</comment>
<evidence type="ECO:0000256" key="7">
    <source>
        <dbReference type="ARBA" id="ARBA00023040"/>
    </source>
</evidence>
<dbReference type="GO" id="GO:0033038">
    <property type="term" value="F:bitter taste receptor activity"/>
    <property type="evidence" value="ECO:0007669"/>
    <property type="project" value="InterPro"/>
</dbReference>
<evidence type="ECO:0000259" key="16">
    <source>
        <dbReference type="PROSITE" id="PS50262"/>
    </source>
</evidence>
<dbReference type="InterPro" id="IPR007960">
    <property type="entry name" value="TAS2R"/>
</dbReference>
<feature type="transmembrane region" description="Helical" evidence="15">
    <location>
        <begin position="24"/>
        <end position="47"/>
    </location>
</feature>
<sequence length="333" mass="37767">TTYIRRKSKDRGYLLAEMMGAVEGVFLVLIITQFILGNLGNGFIGLVNGRSLFRSKKISLSDFIITSLALSRIVLLWIFLTDGVLITLSYKTHDSGTVMQIIDIFWTFTNHLSTWLITCLGVLYCLKITSFSHPAFLWLKWRVSRVVVWMLLGTLLLSCCSTMSLINEFKINSVLRGIDSTGNVTEHFREKKSEYHLIHILGNLWHVPPLTVSLTAYVLLILSLRRHTWQMQQNGTSSRDPSTEAHERATRIILSFLLLFLLYFISFIILSSTHFLPDAKVAQMVGEIFTMFYLVGHSFVLILGNNKLKQTFMAILPCKSGHLKPGSKGLFSP</sequence>